<comment type="cofactor">
    <cofactor evidence="1 5">
        <name>FAD</name>
        <dbReference type="ChEBI" id="CHEBI:57692"/>
    </cofactor>
</comment>
<protein>
    <submittedName>
        <fullName evidence="9">Acyl-CoA dehydrogenase family protein</fullName>
    </submittedName>
</protein>
<dbReference type="InterPro" id="IPR006091">
    <property type="entry name" value="Acyl-CoA_Oxase/DH_mid-dom"/>
</dbReference>
<evidence type="ECO:0000259" key="7">
    <source>
        <dbReference type="Pfam" id="PF02770"/>
    </source>
</evidence>
<dbReference type="InterPro" id="IPR009075">
    <property type="entry name" value="AcylCo_DH/oxidase_C"/>
</dbReference>
<sequence>MDNNLFLNKVEMFAEDYIRPIAGEIDKKCSFPIEIINSLGNLGVLGATVPKEYGGLNLDPLTYGNLTESIGKACSATRTLLTVHTALVCETLVTFGTEKQKEKYLPLLASGEKIGCFALSEPNVGSDARSVKTNYEKKGNEYVINGIKKWISFAEIADIYIVIAINEGEITAFLLEKDMPGITVEPVKGLMASRGSHTGKLTLKNVAVSKEQIISRIGNGFSFVVNSALFYGRFSVAWGGVGLAKAALEEMAKYSRKREQFNTKIGNHQLVKRIIGDSVTKIHAGRALCEKAAGLRMKKDDLAMIETNIAKYFTSKTAVSVTADAVQILGANGCTDNFPVERLYRESKVLEIIEGSSQIQEILIGNFGLKQYGR</sequence>
<dbReference type="Proteomes" id="UP001215143">
    <property type="component" value="Chromosome"/>
</dbReference>
<dbReference type="Gene3D" id="2.40.110.10">
    <property type="entry name" value="Butyryl-CoA Dehydrogenase, subunit A, domain 2"/>
    <property type="match status" value="1"/>
</dbReference>
<evidence type="ECO:0000259" key="8">
    <source>
        <dbReference type="Pfam" id="PF02771"/>
    </source>
</evidence>
<organism evidence="9 10">
    <name type="scientific">Shouchella hunanensis</name>
    <dbReference type="NCBI Taxonomy" id="766894"/>
    <lineage>
        <taxon>Bacteria</taxon>
        <taxon>Bacillati</taxon>
        <taxon>Bacillota</taxon>
        <taxon>Bacilli</taxon>
        <taxon>Bacillales</taxon>
        <taxon>Bacillaceae</taxon>
        <taxon>Shouchella</taxon>
    </lineage>
</organism>
<dbReference type="RefSeq" id="WP_274271762.1">
    <property type="nucleotide sequence ID" value="NZ_CP117834.1"/>
</dbReference>
<keyword evidence="4 5" id="KW-0274">FAD</keyword>
<reference evidence="9 10" key="1">
    <citation type="submission" date="2023-02" db="EMBL/GenBank/DDBJ databases">
        <authorList>
            <person name="Liu G."/>
        </authorList>
    </citation>
    <scope>NUCLEOTIDE SEQUENCE [LARGE SCALE GENOMIC DNA]</scope>
    <source>
        <strain evidence="9 10">DSM 23008</strain>
    </source>
</reference>
<feature type="domain" description="Acyl-CoA dehydrogenase/oxidase N-terminal" evidence="8">
    <location>
        <begin position="4"/>
        <end position="112"/>
    </location>
</feature>
<dbReference type="PIRSF" id="PIRSF016578">
    <property type="entry name" value="HsaA"/>
    <property type="match status" value="1"/>
</dbReference>
<dbReference type="SUPFAM" id="SSF47203">
    <property type="entry name" value="Acyl-CoA dehydrogenase C-terminal domain-like"/>
    <property type="match status" value="1"/>
</dbReference>
<dbReference type="PANTHER" id="PTHR43884:SF12">
    <property type="entry name" value="ISOVALERYL-COA DEHYDROGENASE, MITOCHONDRIAL-RELATED"/>
    <property type="match status" value="1"/>
</dbReference>
<dbReference type="InterPro" id="IPR013786">
    <property type="entry name" value="AcylCoA_DH/ox_N"/>
</dbReference>
<evidence type="ECO:0000313" key="10">
    <source>
        <dbReference type="Proteomes" id="UP001215143"/>
    </source>
</evidence>
<dbReference type="Pfam" id="PF00441">
    <property type="entry name" value="Acyl-CoA_dh_1"/>
    <property type="match status" value="1"/>
</dbReference>
<dbReference type="SUPFAM" id="SSF56645">
    <property type="entry name" value="Acyl-CoA dehydrogenase NM domain-like"/>
    <property type="match status" value="1"/>
</dbReference>
<dbReference type="InterPro" id="IPR009100">
    <property type="entry name" value="AcylCoA_DH/oxidase_NM_dom_sf"/>
</dbReference>
<dbReference type="InterPro" id="IPR046373">
    <property type="entry name" value="Acyl-CoA_Oxase/DH_mid-dom_sf"/>
</dbReference>
<evidence type="ECO:0000256" key="1">
    <source>
        <dbReference type="ARBA" id="ARBA00001974"/>
    </source>
</evidence>
<name>A0ABY7VZ78_9BACI</name>
<evidence type="ECO:0000313" key="9">
    <source>
        <dbReference type="EMBL" id="WDF02030.1"/>
    </source>
</evidence>
<dbReference type="EMBL" id="CP117834">
    <property type="protein sequence ID" value="WDF02030.1"/>
    <property type="molecule type" value="Genomic_DNA"/>
</dbReference>
<feature type="domain" description="Acyl-CoA dehydrogenase/oxidase C-terminal" evidence="6">
    <location>
        <begin position="219"/>
        <end position="365"/>
    </location>
</feature>
<dbReference type="Gene3D" id="1.20.140.10">
    <property type="entry name" value="Butyryl-CoA Dehydrogenase, subunit A, domain 3"/>
    <property type="match status" value="1"/>
</dbReference>
<feature type="domain" description="Acyl-CoA oxidase/dehydrogenase middle" evidence="7">
    <location>
        <begin position="116"/>
        <end position="206"/>
    </location>
</feature>
<evidence type="ECO:0000256" key="5">
    <source>
        <dbReference type="RuleBase" id="RU362125"/>
    </source>
</evidence>
<comment type="similarity">
    <text evidence="2 5">Belongs to the acyl-CoA dehydrogenase family.</text>
</comment>
<proteinExistence type="inferred from homology"/>
<dbReference type="InterPro" id="IPR036250">
    <property type="entry name" value="AcylCo_DH-like_C"/>
</dbReference>
<evidence type="ECO:0000256" key="2">
    <source>
        <dbReference type="ARBA" id="ARBA00009347"/>
    </source>
</evidence>
<gene>
    <name evidence="9" type="ORF">PQ477_10895</name>
</gene>
<dbReference type="InterPro" id="IPR037069">
    <property type="entry name" value="AcylCoA_DH/ox_N_sf"/>
</dbReference>
<keyword evidence="5" id="KW-0560">Oxidoreductase</keyword>
<evidence type="ECO:0000256" key="4">
    <source>
        <dbReference type="ARBA" id="ARBA00022827"/>
    </source>
</evidence>
<evidence type="ECO:0000256" key="3">
    <source>
        <dbReference type="ARBA" id="ARBA00022630"/>
    </source>
</evidence>
<dbReference type="PANTHER" id="PTHR43884">
    <property type="entry name" value="ACYL-COA DEHYDROGENASE"/>
    <property type="match status" value="1"/>
</dbReference>
<keyword evidence="10" id="KW-1185">Reference proteome</keyword>
<evidence type="ECO:0000259" key="6">
    <source>
        <dbReference type="Pfam" id="PF00441"/>
    </source>
</evidence>
<dbReference type="Pfam" id="PF02770">
    <property type="entry name" value="Acyl-CoA_dh_M"/>
    <property type="match status" value="1"/>
</dbReference>
<dbReference type="Pfam" id="PF02771">
    <property type="entry name" value="Acyl-CoA_dh_N"/>
    <property type="match status" value="1"/>
</dbReference>
<dbReference type="Gene3D" id="1.10.540.10">
    <property type="entry name" value="Acyl-CoA dehydrogenase/oxidase, N-terminal domain"/>
    <property type="match status" value="1"/>
</dbReference>
<accession>A0ABY7VZ78</accession>
<keyword evidence="3 5" id="KW-0285">Flavoprotein</keyword>